<dbReference type="SUPFAM" id="SSF81383">
    <property type="entry name" value="F-box domain"/>
    <property type="match status" value="1"/>
</dbReference>
<name>A0AAD4ZJL8_PRUDU</name>
<proteinExistence type="predicted"/>
<gene>
    <name evidence="2" type="ORF">L3X38_001121</name>
</gene>
<dbReference type="Proteomes" id="UP001054821">
    <property type="component" value="Chromosome 1"/>
</dbReference>
<dbReference type="InterPro" id="IPR001810">
    <property type="entry name" value="F-box_dom"/>
</dbReference>
<dbReference type="PROSITE" id="PS50181">
    <property type="entry name" value="FBOX"/>
    <property type="match status" value="1"/>
</dbReference>
<comment type="caution">
    <text evidence="2">The sequence shown here is derived from an EMBL/GenBank/DDBJ whole genome shotgun (WGS) entry which is preliminary data.</text>
</comment>
<reference evidence="2 3" key="1">
    <citation type="journal article" date="2022" name="G3 (Bethesda)">
        <title>Whole-genome sequence and methylome profiling of the almond [Prunus dulcis (Mill.) D.A. Webb] cultivar 'Nonpareil'.</title>
        <authorList>
            <person name="D'Amico-Willman K.M."/>
            <person name="Ouma W.Z."/>
            <person name="Meulia T."/>
            <person name="Sideli G.M."/>
            <person name="Gradziel T.M."/>
            <person name="Fresnedo-Ramirez J."/>
        </authorList>
    </citation>
    <scope>NUCLEOTIDE SEQUENCE [LARGE SCALE GENOMIC DNA]</scope>
    <source>
        <strain evidence="2">Clone GOH B32 T37-40</strain>
    </source>
</reference>
<accession>A0AAD4ZJL8</accession>
<dbReference type="InterPro" id="IPR036047">
    <property type="entry name" value="F-box-like_dom_sf"/>
</dbReference>
<dbReference type="Pfam" id="PF12937">
    <property type="entry name" value="F-box-like"/>
    <property type="match status" value="1"/>
</dbReference>
<evidence type="ECO:0000313" key="3">
    <source>
        <dbReference type="Proteomes" id="UP001054821"/>
    </source>
</evidence>
<dbReference type="Gene3D" id="1.20.1280.50">
    <property type="match status" value="1"/>
</dbReference>
<protein>
    <recommendedName>
        <fullName evidence="1">F-box domain-containing protein</fullName>
    </recommendedName>
</protein>
<keyword evidence="3" id="KW-1185">Reference proteome</keyword>
<feature type="domain" description="F-box" evidence="1">
    <location>
        <begin position="9"/>
        <end position="59"/>
    </location>
</feature>
<dbReference type="AlphaFoldDB" id="A0AAD4ZJL8"/>
<dbReference type="EMBL" id="JAJFAZ020000001">
    <property type="protein sequence ID" value="KAI5348234.1"/>
    <property type="molecule type" value="Genomic_DNA"/>
</dbReference>
<dbReference type="SMART" id="SM00256">
    <property type="entry name" value="FBOX"/>
    <property type="match status" value="1"/>
</dbReference>
<sequence length="173" mass="19702">MADKTKHSRTSWSQLPIELFELILSKLSPGNILRLEAVCRPWLKAIKCISQSSPSFTCLPEPPRLLVFQDEDEDGVSQSAIQLLLPQLNTFLYSIDPEIIPRKSARLWRRRMPKVALPCRPTCGNKNNIGVLLMYNYKDGCNCLAFWTPADNNWTKLDGQKRYLDVTSDGNCC</sequence>
<evidence type="ECO:0000313" key="2">
    <source>
        <dbReference type="EMBL" id="KAI5348234.1"/>
    </source>
</evidence>
<evidence type="ECO:0000259" key="1">
    <source>
        <dbReference type="PROSITE" id="PS50181"/>
    </source>
</evidence>
<organism evidence="2 3">
    <name type="scientific">Prunus dulcis</name>
    <name type="common">Almond</name>
    <name type="synonym">Amygdalus dulcis</name>
    <dbReference type="NCBI Taxonomy" id="3755"/>
    <lineage>
        <taxon>Eukaryota</taxon>
        <taxon>Viridiplantae</taxon>
        <taxon>Streptophyta</taxon>
        <taxon>Embryophyta</taxon>
        <taxon>Tracheophyta</taxon>
        <taxon>Spermatophyta</taxon>
        <taxon>Magnoliopsida</taxon>
        <taxon>eudicotyledons</taxon>
        <taxon>Gunneridae</taxon>
        <taxon>Pentapetalae</taxon>
        <taxon>rosids</taxon>
        <taxon>fabids</taxon>
        <taxon>Rosales</taxon>
        <taxon>Rosaceae</taxon>
        <taxon>Amygdaloideae</taxon>
        <taxon>Amygdaleae</taxon>
        <taxon>Prunus</taxon>
    </lineage>
</organism>